<evidence type="ECO:0000256" key="9">
    <source>
        <dbReference type="ARBA" id="ARBA00030455"/>
    </source>
</evidence>
<keyword evidence="15" id="KW-1185">Reference proteome</keyword>
<proteinExistence type="inferred from homology"/>
<dbReference type="PATRIC" id="fig|1423770.3.peg.942"/>
<dbReference type="EC" id="1.1.1.399" evidence="4"/>
<comment type="caution">
    <text evidence="14">The sequence shown here is derived from an EMBL/GenBank/DDBJ whole genome shotgun (WGS) entry which is preliminary data.</text>
</comment>
<dbReference type="GO" id="GO:0051287">
    <property type="term" value="F:NAD binding"/>
    <property type="evidence" value="ECO:0007669"/>
    <property type="project" value="InterPro"/>
</dbReference>
<keyword evidence="7 12" id="KW-0560">Oxidoreductase</keyword>
<dbReference type="SUPFAM" id="SSF51735">
    <property type="entry name" value="NAD(P)-binding Rossmann-fold domains"/>
    <property type="match status" value="1"/>
</dbReference>
<evidence type="ECO:0000256" key="10">
    <source>
        <dbReference type="ARBA" id="ARBA00048126"/>
    </source>
</evidence>
<feature type="domain" description="ACT" evidence="13">
    <location>
        <begin position="315"/>
        <end position="390"/>
    </location>
</feature>
<evidence type="ECO:0000259" key="13">
    <source>
        <dbReference type="PROSITE" id="PS51671"/>
    </source>
</evidence>
<protein>
    <recommendedName>
        <fullName evidence="6">D-3-phosphoglycerate dehydrogenase</fullName>
        <ecNumber evidence="4">1.1.1.399</ecNumber>
        <ecNumber evidence="5">1.1.1.95</ecNumber>
    </recommendedName>
    <alternativeName>
        <fullName evidence="9">2-oxoglutarate reductase</fullName>
    </alternativeName>
</protein>
<evidence type="ECO:0000256" key="8">
    <source>
        <dbReference type="ARBA" id="ARBA00023027"/>
    </source>
</evidence>
<comment type="catalytic activity">
    <reaction evidence="10">
        <text>(R)-2-hydroxyglutarate + NAD(+) = 2-oxoglutarate + NADH + H(+)</text>
        <dbReference type="Rhea" id="RHEA:49612"/>
        <dbReference type="ChEBI" id="CHEBI:15378"/>
        <dbReference type="ChEBI" id="CHEBI:15801"/>
        <dbReference type="ChEBI" id="CHEBI:16810"/>
        <dbReference type="ChEBI" id="CHEBI:57540"/>
        <dbReference type="ChEBI" id="CHEBI:57945"/>
        <dbReference type="EC" id="1.1.1.399"/>
    </reaction>
</comment>
<comment type="similarity">
    <text evidence="3 12">Belongs to the D-isomer specific 2-hydroxyacid dehydrogenase family.</text>
</comment>
<accession>A0A0R1QPC9</accession>
<dbReference type="CDD" id="cd12174">
    <property type="entry name" value="PGDH_like_3"/>
    <property type="match status" value="1"/>
</dbReference>
<gene>
    <name evidence="14" type="ORF">FD29_GL000915</name>
</gene>
<dbReference type="OrthoDB" id="9805416at2"/>
<dbReference type="InterPro" id="IPR045865">
    <property type="entry name" value="ACT-like_dom_sf"/>
</dbReference>
<evidence type="ECO:0000256" key="5">
    <source>
        <dbReference type="ARBA" id="ARBA00013143"/>
    </source>
</evidence>
<organism evidence="14 15">
    <name type="scientific">Companilactobacillus mindensis DSM 14500</name>
    <dbReference type="NCBI Taxonomy" id="1423770"/>
    <lineage>
        <taxon>Bacteria</taxon>
        <taxon>Bacillati</taxon>
        <taxon>Bacillota</taxon>
        <taxon>Bacilli</taxon>
        <taxon>Lactobacillales</taxon>
        <taxon>Lactobacillaceae</taxon>
        <taxon>Companilactobacillus</taxon>
    </lineage>
</organism>
<name>A0A0R1QPC9_9LACO</name>
<evidence type="ECO:0000256" key="6">
    <source>
        <dbReference type="ARBA" id="ARBA00021582"/>
    </source>
</evidence>
<dbReference type="PROSITE" id="PS00065">
    <property type="entry name" value="D_2_HYDROXYACID_DH_1"/>
    <property type="match status" value="1"/>
</dbReference>
<evidence type="ECO:0000256" key="3">
    <source>
        <dbReference type="ARBA" id="ARBA00005854"/>
    </source>
</evidence>
<dbReference type="RefSeq" id="WP_057886967.1">
    <property type="nucleotide sequence ID" value="NZ_AZEZ01000001.1"/>
</dbReference>
<dbReference type="STRING" id="1423770.FD29_GL000915"/>
<keyword evidence="8" id="KW-0520">NAD</keyword>
<dbReference type="PROSITE" id="PS51671">
    <property type="entry name" value="ACT"/>
    <property type="match status" value="1"/>
</dbReference>
<evidence type="ECO:0000256" key="11">
    <source>
        <dbReference type="ARBA" id="ARBA00048731"/>
    </source>
</evidence>
<dbReference type="PANTHER" id="PTHR42938:SF47">
    <property type="entry name" value="HYDROXYPYRUVATE REDUCTASE"/>
    <property type="match status" value="1"/>
</dbReference>
<evidence type="ECO:0000256" key="2">
    <source>
        <dbReference type="ARBA" id="ARBA00005216"/>
    </source>
</evidence>
<comment type="pathway">
    <text evidence="2">Amino-acid biosynthesis; L-serine biosynthesis; L-serine from 3-phospho-D-glycerate: step 1/3.</text>
</comment>
<evidence type="ECO:0000256" key="1">
    <source>
        <dbReference type="ARBA" id="ARBA00003800"/>
    </source>
</evidence>
<dbReference type="Gene3D" id="3.30.70.260">
    <property type="match status" value="1"/>
</dbReference>
<dbReference type="EMBL" id="AZEZ01000001">
    <property type="protein sequence ID" value="KRL46142.1"/>
    <property type="molecule type" value="Genomic_DNA"/>
</dbReference>
<dbReference type="Pfam" id="PF00389">
    <property type="entry name" value="2-Hacid_dh"/>
    <property type="match status" value="1"/>
</dbReference>
<evidence type="ECO:0000256" key="7">
    <source>
        <dbReference type="ARBA" id="ARBA00023002"/>
    </source>
</evidence>
<evidence type="ECO:0000313" key="15">
    <source>
        <dbReference type="Proteomes" id="UP000050872"/>
    </source>
</evidence>
<dbReference type="SUPFAM" id="SSF55021">
    <property type="entry name" value="ACT-like"/>
    <property type="match status" value="1"/>
</dbReference>
<dbReference type="Proteomes" id="UP000050872">
    <property type="component" value="Unassembled WGS sequence"/>
</dbReference>
<dbReference type="Gene3D" id="3.40.50.720">
    <property type="entry name" value="NAD(P)-binding Rossmann-like Domain"/>
    <property type="match status" value="2"/>
</dbReference>
<evidence type="ECO:0000256" key="12">
    <source>
        <dbReference type="RuleBase" id="RU003719"/>
    </source>
</evidence>
<dbReference type="AlphaFoldDB" id="A0A0R1QPC9"/>
<dbReference type="InterPro" id="IPR002912">
    <property type="entry name" value="ACT_dom"/>
</dbReference>
<dbReference type="InterPro" id="IPR006139">
    <property type="entry name" value="D-isomer_2_OHA_DH_cat_dom"/>
</dbReference>
<dbReference type="GO" id="GO:0004617">
    <property type="term" value="F:phosphoglycerate dehydrogenase activity"/>
    <property type="evidence" value="ECO:0007669"/>
    <property type="project" value="UniProtKB-EC"/>
</dbReference>
<evidence type="ECO:0000256" key="4">
    <source>
        <dbReference type="ARBA" id="ARBA00013001"/>
    </source>
</evidence>
<dbReference type="InterPro" id="IPR036291">
    <property type="entry name" value="NAD(P)-bd_dom_sf"/>
</dbReference>
<reference evidence="14 15" key="1">
    <citation type="journal article" date="2015" name="Genome Announc.">
        <title>Expanding the biotechnology potential of lactobacilli through comparative genomics of 213 strains and associated genera.</title>
        <authorList>
            <person name="Sun Z."/>
            <person name="Harris H.M."/>
            <person name="McCann A."/>
            <person name="Guo C."/>
            <person name="Argimon S."/>
            <person name="Zhang W."/>
            <person name="Yang X."/>
            <person name="Jeffery I.B."/>
            <person name="Cooney J.C."/>
            <person name="Kagawa T.F."/>
            <person name="Liu W."/>
            <person name="Song Y."/>
            <person name="Salvetti E."/>
            <person name="Wrobel A."/>
            <person name="Rasinkangas P."/>
            <person name="Parkhill J."/>
            <person name="Rea M.C."/>
            <person name="O'Sullivan O."/>
            <person name="Ritari J."/>
            <person name="Douillard F.P."/>
            <person name="Paul Ross R."/>
            <person name="Yang R."/>
            <person name="Briner A.E."/>
            <person name="Felis G.E."/>
            <person name="de Vos W.M."/>
            <person name="Barrangou R."/>
            <person name="Klaenhammer T.R."/>
            <person name="Caufield P.W."/>
            <person name="Cui Y."/>
            <person name="Zhang H."/>
            <person name="O'Toole P.W."/>
        </authorList>
    </citation>
    <scope>NUCLEOTIDE SEQUENCE [LARGE SCALE GENOMIC DNA]</scope>
    <source>
        <strain evidence="14 15">DSM 14500</strain>
    </source>
</reference>
<dbReference type="EC" id="1.1.1.95" evidence="5"/>
<comment type="catalytic activity">
    <reaction evidence="11">
        <text>(2R)-3-phosphoglycerate + NAD(+) = 3-phosphooxypyruvate + NADH + H(+)</text>
        <dbReference type="Rhea" id="RHEA:12641"/>
        <dbReference type="ChEBI" id="CHEBI:15378"/>
        <dbReference type="ChEBI" id="CHEBI:18110"/>
        <dbReference type="ChEBI" id="CHEBI:57540"/>
        <dbReference type="ChEBI" id="CHEBI:57945"/>
        <dbReference type="ChEBI" id="CHEBI:58272"/>
        <dbReference type="EC" id="1.1.1.95"/>
    </reaction>
</comment>
<dbReference type="InterPro" id="IPR006140">
    <property type="entry name" value="D-isomer_DH_NAD-bd"/>
</dbReference>
<dbReference type="InterPro" id="IPR029752">
    <property type="entry name" value="D-isomer_DH_CS1"/>
</dbReference>
<dbReference type="PANTHER" id="PTHR42938">
    <property type="entry name" value="FORMATE DEHYDROGENASE 1"/>
    <property type="match status" value="1"/>
</dbReference>
<comment type="function">
    <text evidence="1">Catalyzes the reversible oxidation of 3-phospho-D-glycerate to 3-phosphonooxypyruvate, the first step of the phosphorylated L-serine biosynthesis pathway. Also catalyzes the reversible oxidation of 2-hydroxyglutarate to 2-oxoglutarate.</text>
</comment>
<dbReference type="UniPathway" id="UPA00135">
    <property type="reaction ID" value="UER00196"/>
</dbReference>
<dbReference type="InterPro" id="IPR029753">
    <property type="entry name" value="D-isomer_DH_CS"/>
</dbReference>
<dbReference type="PROSITE" id="PS00670">
    <property type="entry name" value="D_2_HYDROXYACID_DH_2"/>
    <property type="match status" value="1"/>
</dbReference>
<evidence type="ECO:0000313" key="14">
    <source>
        <dbReference type="EMBL" id="KRL46142.1"/>
    </source>
</evidence>
<sequence>MYDVKTFNAIAQSGLDTFTNDFEINQTDDPDAYLIRSVNLLEAEFPQNLKTIVRAGAGVNNVPVDKATQQGIAVFNTPGSNANAVKELVISLMVATARNLFAANNYSNEHTEADVSQRTEKDKTKFNGTELAGKRLAVIGLGNVGSMVANAALALGMKVIGYDPYLSANAAWRINNRVKRVDSIKKAVRTADFVTVHVPKNDGTIGLIGTKEIADMKAGVTLFNYSRIGIVDNRAVVKAIRTEKINHYCTDFGEPVIADSDKITITPHIGGSTLEAESNGAVQGANTVMNYLENGDTTNCVNLPNMQVGFETAYRITVIHQNVPNMVGQISTQLANRNINIENMANAAKDKVAYTIIDSDSLNQNNEDELISTLNDIAEVYRARVIKHQG</sequence>
<dbReference type="Pfam" id="PF02826">
    <property type="entry name" value="2-Hacid_dh_C"/>
    <property type="match status" value="1"/>
</dbReference>
<dbReference type="SUPFAM" id="SSF52283">
    <property type="entry name" value="Formate/glycerate dehydrogenase catalytic domain-like"/>
    <property type="match status" value="1"/>
</dbReference>